<name>A0A2P2M1U1_RHIMU</name>
<reference evidence="1" key="1">
    <citation type="submission" date="2018-02" db="EMBL/GenBank/DDBJ databases">
        <title>Rhizophora mucronata_Transcriptome.</title>
        <authorList>
            <person name="Meera S.P."/>
            <person name="Sreeshan A."/>
            <person name="Augustine A."/>
        </authorList>
    </citation>
    <scope>NUCLEOTIDE SEQUENCE</scope>
    <source>
        <tissue evidence="1">Leaf</tissue>
    </source>
</reference>
<protein>
    <submittedName>
        <fullName evidence="1">Uncharacterized protein MANES_08G145800</fullName>
    </submittedName>
</protein>
<sequence>MHNIFKRHPRGPIYFKLGHLCDLMLVSRSKRKKLPETKQILESTVGVLITWLLRFLNGPHLSLYHIQVFVCLINSLCQVPQFLTSLNEQFFQLLQHLSPFAA</sequence>
<evidence type="ECO:0000313" key="1">
    <source>
        <dbReference type="EMBL" id="MBX24185.1"/>
    </source>
</evidence>
<organism evidence="1">
    <name type="scientific">Rhizophora mucronata</name>
    <name type="common">Asiatic mangrove</name>
    <dbReference type="NCBI Taxonomy" id="61149"/>
    <lineage>
        <taxon>Eukaryota</taxon>
        <taxon>Viridiplantae</taxon>
        <taxon>Streptophyta</taxon>
        <taxon>Embryophyta</taxon>
        <taxon>Tracheophyta</taxon>
        <taxon>Spermatophyta</taxon>
        <taxon>Magnoliopsida</taxon>
        <taxon>eudicotyledons</taxon>
        <taxon>Gunneridae</taxon>
        <taxon>Pentapetalae</taxon>
        <taxon>rosids</taxon>
        <taxon>fabids</taxon>
        <taxon>Malpighiales</taxon>
        <taxon>Rhizophoraceae</taxon>
        <taxon>Rhizophora</taxon>
    </lineage>
</organism>
<dbReference type="EMBL" id="GGEC01043701">
    <property type="protein sequence ID" value="MBX24185.1"/>
    <property type="molecule type" value="Transcribed_RNA"/>
</dbReference>
<dbReference type="AlphaFoldDB" id="A0A2P2M1U1"/>
<proteinExistence type="predicted"/>
<accession>A0A2P2M1U1</accession>